<gene>
    <name evidence="1" type="ORF">NLG97_g5485</name>
</gene>
<dbReference type="Proteomes" id="UP001148737">
    <property type="component" value="Unassembled WGS sequence"/>
</dbReference>
<evidence type="ECO:0000313" key="1">
    <source>
        <dbReference type="EMBL" id="KAJ3492052.1"/>
    </source>
</evidence>
<keyword evidence="2" id="KW-1185">Reference proteome</keyword>
<evidence type="ECO:0000313" key="2">
    <source>
        <dbReference type="Proteomes" id="UP001148737"/>
    </source>
</evidence>
<comment type="caution">
    <text evidence="1">The sequence shown here is derived from an EMBL/GenBank/DDBJ whole genome shotgun (WGS) entry which is preliminary data.</text>
</comment>
<protein>
    <submittedName>
        <fullName evidence="1">Uncharacterized protein</fullName>
    </submittedName>
</protein>
<proteinExistence type="predicted"/>
<organism evidence="1 2">
    <name type="scientific">Lecanicillium saksenae</name>
    <dbReference type="NCBI Taxonomy" id="468837"/>
    <lineage>
        <taxon>Eukaryota</taxon>
        <taxon>Fungi</taxon>
        <taxon>Dikarya</taxon>
        <taxon>Ascomycota</taxon>
        <taxon>Pezizomycotina</taxon>
        <taxon>Sordariomycetes</taxon>
        <taxon>Hypocreomycetidae</taxon>
        <taxon>Hypocreales</taxon>
        <taxon>Cordycipitaceae</taxon>
        <taxon>Lecanicillium</taxon>
    </lineage>
</organism>
<name>A0ACC1QSC1_9HYPO</name>
<reference evidence="1" key="1">
    <citation type="submission" date="2022-07" db="EMBL/GenBank/DDBJ databases">
        <title>Genome Sequence of Lecanicillium saksenae.</title>
        <authorList>
            <person name="Buettner E."/>
        </authorList>
    </citation>
    <scope>NUCLEOTIDE SEQUENCE</scope>
    <source>
        <strain evidence="1">VT-O1</strain>
    </source>
</reference>
<sequence>MMTKVFALVAFAALATATKDHGGACSVVTITGTATIPTTTKTSTSTEDNCSTRTVCIDKVNECGMWYGGCVPDCKPWPTFSKPACPTDTVITTTKTTSAPTTTSTPDNCSTRSVCADYVNSCGMWYGGCFPDCKPWPTFTPPPCPSTTTLITSVTATSK</sequence>
<dbReference type="EMBL" id="JANAKD010000621">
    <property type="protein sequence ID" value="KAJ3492052.1"/>
    <property type="molecule type" value="Genomic_DNA"/>
</dbReference>
<accession>A0ACC1QSC1</accession>